<sequence>MDGNILFLQTPQDLQQQAAQGQLDTPASDQQELLMLVKELLEQFLPEEYSEAQASDHSHNTSSET</sequence>
<protein>
    <submittedName>
        <fullName evidence="1">Uncharacterized protein</fullName>
    </submittedName>
</protein>
<evidence type="ECO:0000313" key="3">
    <source>
        <dbReference type="Proteomes" id="UP000281406"/>
    </source>
</evidence>
<keyword evidence="3" id="KW-1185">Reference proteome</keyword>
<dbReference type="Proteomes" id="UP000281406">
    <property type="component" value="Unassembled WGS sequence"/>
</dbReference>
<dbReference type="EMBL" id="RJVU01049346">
    <property type="protein sequence ID" value="ROL42755.1"/>
    <property type="molecule type" value="Genomic_DNA"/>
</dbReference>
<reference evidence="1 3" key="1">
    <citation type="submission" date="2018-10" db="EMBL/GenBank/DDBJ databases">
        <title>Genome assembly for a Yunnan-Guizhou Plateau 3E fish, Anabarilius grahami (Regan), and its evolutionary and genetic applications.</title>
        <authorList>
            <person name="Jiang W."/>
        </authorList>
    </citation>
    <scope>NUCLEOTIDE SEQUENCE [LARGE SCALE GENOMIC DNA]</scope>
    <source>
        <strain evidence="1">AG-KIZ</strain>
        <tissue evidence="1">Muscle</tissue>
    </source>
</reference>
<gene>
    <name evidence="1" type="ORF">DPX16_22930</name>
    <name evidence="2" type="ORF">DPX16_8672</name>
</gene>
<dbReference type="EMBL" id="RJVU01052631">
    <property type="protein sequence ID" value="ROL41061.1"/>
    <property type="molecule type" value="Genomic_DNA"/>
</dbReference>
<proteinExistence type="predicted"/>
<accession>A0A3N0Y4P4</accession>
<organism evidence="1 3">
    <name type="scientific">Anabarilius grahami</name>
    <name type="common">Kanglang fish</name>
    <name type="synonym">Barilius grahami</name>
    <dbReference type="NCBI Taxonomy" id="495550"/>
    <lineage>
        <taxon>Eukaryota</taxon>
        <taxon>Metazoa</taxon>
        <taxon>Chordata</taxon>
        <taxon>Craniata</taxon>
        <taxon>Vertebrata</taxon>
        <taxon>Euteleostomi</taxon>
        <taxon>Actinopterygii</taxon>
        <taxon>Neopterygii</taxon>
        <taxon>Teleostei</taxon>
        <taxon>Ostariophysi</taxon>
        <taxon>Cypriniformes</taxon>
        <taxon>Xenocyprididae</taxon>
        <taxon>Xenocypridinae</taxon>
        <taxon>Xenocypridinae incertae sedis</taxon>
        <taxon>Anabarilius</taxon>
    </lineage>
</organism>
<dbReference type="AlphaFoldDB" id="A0A3N0Y4P4"/>
<name>A0A3N0Y4P4_ANAGA</name>
<comment type="caution">
    <text evidence="1">The sequence shown here is derived from an EMBL/GenBank/DDBJ whole genome shotgun (WGS) entry which is preliminary data.</text>
</comment>
<evidence type="ECO:0000313" key="2">
    <source>
        <dbReference type="EMBL" id="ROL42755.1"/>
    </source>
</evidence>
<evidence type="ECO:0000313" key="1">
    <source>
        <dbReference type="EMBL" id="ROL41061.1"/>
    </source>
</evidence>